<dbReference type="OrthoDB" id="5321503at2"/>
<dbReference type="GO" id="GO:0036503">
    <property type="term" value="P:ERAD pathway"/>
    <property type="evidence" value="ECO:0007669"/>
    <property type="project" value="TreeGrafter"/>
</dbReference>
<evidence type="ECO:0000313" key="1">
    <source>
        <dbReference type="EMBL" id="RNF35770.1"/>
    </source>
</evidence>
<name>A0A3R7LJ66_9RHOB</name>
<dbReference type="PANTHER" id="PTHR11102">
    <property type="entry name" value="SEL-1-LIKE PROTEIN"/>
    <property type="match status" value="1"/>
</dbReference>
<protein>
    <submittedName>
        <fullName evidence="1">Sel1 repeat family protein</fullName>
    </submittedName>
</protein>
<evidence type="ECO:0000313" key="2">
    <source>
        <dbReference type="Proteomes" id="UP000238137"/>
    </source>
</evidence>
<dbReference type="PANTHER" id="PTHR11102:SF147">
    <property type="entry name" value="SEL1L ADAPTOR SUBUNIT OF ERAD E3 UBIQUITIN LIGASE"/>
    <property type="match status" value="1"/>
</dbReference>
<organism evidence="1 2">
    <name type="scientific">Paracoccus methylarcula</name>
    <dbReference type="NCBI Taxonomy" id="72022"/>
    <lineage>
        <taxon>Bacteria</taxon>
        <taxon>Pseudomonadati</taxon>
        <taxon>Pseudomonadota</taxon>
        <taxon>Alphaproteobacteria</taxon>
        <taxon>Rhodobacterales</taxon>
        <taxon>Paracoccaceae</taxon>
        <taxon>Paracoccus</taxon>
    </lineage>
</organism>
<dbReference type="InterPro" id="IPR011990">
    <property type="entry name" value="TPR-like_helical_dom_sf"/>
</dbReference>
<dbReference type="EMBL" id="PXNQ02000002">
    <property type="protein sequence ID" value="RNF35770.1"/>
    <property type="molecule type" value="Genomic_DNA"/>
</dbReference>
<sequence length="291" mass="32884">MLRAIFSFVIPAIAGTALFAAGYLMGERQVEPPWRPPSLEDALQKYDQKEYLAAKPVLEYWADLGNVRALTELGHMYNFGYGVEEDISTAIEYYQQAVAKGGYVAAANLGFKYFHKDYPGPEAQLPEVPPEEIFRLLTRARNNQVSLYVQNRLAMMYYEGLGVPRDFEKARALFEEQVNIDPGFGPARYILALMVRNGMGGPADPAKAVRLLYDRALMSDYDQLLDRYDTDLLLAYEDHILEYGAFSMDRDYLADMAGALQKGEGYPEMPRLGRDMMANLDLLPDEGAQRK</sequence>
<dbReference type="InterPro" id="IPR006597">
    <property type="entry name" value="Sel1-like"/>
</dbReference>
<dbReference type="Gene3D" id="1.25.40.10">
    <property type="entry name" value="Tetratricopeptide repeat domain"/>
    <property type="match status" value="2"/>
</dbReference>
<dbReference type="InterPro" id="IPR050767">
    <property type="entry name" value="Sel1_AlgK"/>
</dbReference>
<dbReference type="AlphaFoldDB" id="A0A3R7LJ66"/>
<comment type="caution">
    <text evidence="1">The sequence shown here is derived from an EMBL/GenBank/DDBJ whole genome shotgun (WGS) entry which is preliminary data.</text>
</comment>
<keyword evidence="2" id="KW-1185">Reference proteome</keyword>
<dbReference type="Proteomes" id="UP000238137">
    <property type="component" value="Unassembled WGS sequence"/>
</dbReference>
<dbReference type="SMART" id="SM00671">
    <property type="entry name" value="SEL1"/>
    <property type="match status" value="3"/>
</dbReference>
<dbReference type="Pfam" id="PF08238">
    <property type="entry name" value="Sel1"/>
    <property type="match status" value="3"/>
</dbReference>
<accession>A0A3R7LJ66</accession>
<proteinExistence type="predicted"/>
<dbReference type="SUPFAM" id="SSF81901">
    <property type="entry name" value="HCP-like"/>
    <property type="match status" value="1"/>
</dbReference>
<gene>
    <name evidence="1" type="ORF">A7A09_005165</name>
</gene>
<reference evidence="1" key="1">
    <citation type="submission" date="2018-05" db="EMBL/GenBank/DDBJ databases">
        <title>Reclassification of Methylarcula marina and Methylarcula terricola as Paracoccus methylarcula sp.nov., comb.nov. and Paracoccus terricola comb.nov.</title>
        <authorList>
            <person name="Shmareva M.N."/>
            <person name="Doronina N.V."/>
            <person name="Vasilenko O.V."/>
            <person name="Tarlachkov S.V."/>
            <person name="Trotsenko Y.A."/>
        </authorList>
    </citation>
    <scope>NUCLEOTIDE SEQUENCE [LARGE SCALE GENOMIC DNA]</scope>
    <source>
        <strain evidence="1">VKM B-2159</strain>
    </source>
</reference>